<accession>A0A820H5T5</accession>
<feature type="compositionally biased region" description="Polar residues" evidence="1">
    <location>
        <begin position="32"/>
        <end position="52"/>
    </location>
</feature>
<dbReference type="Proteomes" id="UP000663836">
    <property type="component" value="Unassembled WGS sequence"/>
</dbReference>
<feature type="non-terminal residue" evidence="2">
    <location>
        <position position="1"/>
    </location>
</feature>
<comment type="caution">
    <text evidence="2">The sequence shown here is derived from an EMBL/GenBank/DDBJ whole genome shotgun (WGS) entry which is preliminary data.</text>
</comment>
<sequence length="108" mass="12534">AGWVGHCVDTESTTTNKLHEEDLEQKPDNIDSAFSESSQQQYNNECDNCSSEIEQKSNRNENEVDNSFNVDILTQLHSNDKEYQELLAINLADQHLWEKEFFIENKPK</sequence>
<feature type="compositionally biased region" description="Basic and acidic residues" evidence="1">
    <location>
        <begin position="17"/>
        <end position="29"/>
    </location>
</feature>
<organism evidence="2 3">
    <name type="scientific">Rotaria sordida</name>
    <dbReference type="NCBI Taxonomy" id="392033"/>
    <lineage>
        <taxon>Eukaryota</taxon>
        <taxon>Metazoa</taxon>
        <taxon>Spiralia</taxon>
        <taxon>Gnathifera</taxon>
        <taxon>Rotifera</taxon>
        <taxon>Eurotatoria</taxon>
        <taxon>Bdelloidea</taxon>
        <taxon>Philodinida</taxon>
        <taxon>Philodinidae</taxon>
        <taxon>Rotaria</taxon>
    </lineage>
</organism>
<evidence type="ECO:0000313" key="3">
    <source>
        <dbReference type="Proteomes" id="UP000663836"/>
    </source>
</evidence>
<reference evidence="2" key="1">
    <citation type="submission" date="2021-02" db="EMBL/GenBank/DDBJ databases">
        <authorList>
            <person name="Nowell W R."/>
        </authorList>
    </citation>
    <scope>NUCLEOTIDE SEQUENCE</scope>
</reference>
<gene>
    <name evidence="2" type="ORF">JBS370_LOCUS40024</name>
</gene>
<proteinExistence type="predicted"/>
<feature type="compositionally biased region" description="Basic and acidic residues" evidence="1">
    <location>
        <begin position="53"/>
        <end position="62"/>
    </location>
</feature>
<evidence type="ECO:0000313" key="2">
    <source>
        <dbReference type="EMBL" id="CAF4289651.1"/>
    </source>
</evidence>
<protein>
    <submittedName>
        <fullName evidence="2">Uncharacterized protein</fullName>
    </submittedName>
</protein>
<dbReference type="AlphaFoldDB" id="A0A820H5T5"/>
<feature type="region of interest" description="Disordered" evidence="1">
    <location>
        <begin position="1"/>
        <end position="65"/>
    </location>
</feature>
<evidence type="ECO:0000256" key="1">
    <source>
        <dbReference type="SAM" id="MobiDB-lite"/>
    </source>
</evidence>
<name>A0A820H5T5_9BILA</name>
<dbReference type="EMBL" id="CAJOBD010032503">
    <property type="protein sequence ID" value="CAF4289651.1"/>
    <property type="molecule type" value="Genomic_DNA"/>
</dbReference>